<dbReference type="Proteomes" id="UP000236845">
    <property type="component" value="Unassembled WGS sequence"/>
</dbReference>
<evidence type="ECO:0000256" key="5">
    <source>
        <dbReference type="RuleBase" id="RU003869"/>
    </source>
</evidence>
<keyword evidence="4 6" id="KW-0699">rRNA-binding</keyword>
<dbReference type="InterPro" id="IPR036789">
    <property type="entry name" value="Ribosomal_uL6-like_a/b-dom_sf"/>
</dbReference>
<dbReference type="PANTHER" id="PTHR11655">
    <property type="entry name" value="60S/50S RIBOSOMAL PROTEIN L6/L9"/>
    <property type="match status" value="1"/>
</dbReference>
<name>A0A2H0YPP6_9BACT</name>
<proteinExistence type="inferred from homology"/>
<comment type="function">
    <text evidence="4 6">This protein binds to the 23S rRNA, and is important in its secondary structure. It is located near the subunit interface in the base of the L7/L12 stalk, and near the tRNA binding site of the peptidyltransferase center.</text>
</comment>
<dbReference type="PIRSF" id="PIRSF002162">
    <property type="entry name" value="Ribosomal_L6"/>
    <property type="match status" value="1"/>
</dbReference>
<organism evidence="8 9">
    <name type="scientific">Candidatus Kerfeldbacteria bacterium CG08_land_8_20_14_0_20_43_14</name>
    <dbReference type="NCBI Taxonomy" id="2014246"/>
    <lineage>
        <taxon>Bacteria</taxon>
        <taxon>Candidatus Kerfeldiibacteriota</taxon>
    </lineage>
</organism>
<protein>
    <recommendedName>
        <fullName evidence="4">Large ribosomal subunit protein uL6</fullName>
    </recommendedName>
</protein>
<keyword evidence="4 6" id="KW-0694">RNA-binding</keyword>
<sequence length="183" mass="19745">MSRVGKKPITIPAAVSVSANGPEIKVVGPKGEINLKLNRRILSKIEGSIINVDVVDHNNRRDRALWGLGRQLISNAVEGVFKGFEKRLEIHGVGFKAVLQGANLQLNIGFSHPVIFTPAKGITLSVEKNTIIISGVDKQAVGETAAEIRRLKPPEPYKGKGIKYTDEVVRRKAGKVVKAAGAK</sequence>
<dbReference type="PROSITE" id="PS00525">
    <property type="entry name" value="RIBOSOMAL_L6_1"/>
    <property type="match status" value="1"/>
</dbReference>
<dbReference type="AlphaFoldDB" id="A0A2H0YPP6"/>
<keyword evidence="3 4" id="KW-0687">Ribonucleoprotein</keyword>
<feature type="domain" description="Large ribosomal subunit protein uL6 alpha-beta" evidence="7">
    <location>
        <begin position="92"/>
        <end position="164"/>
    </location>
</feature>
<dbReference type="InterPro" id="IPR002358">
    <property type="entry name" value="Ribosomal_uL6_CS"/>
</dbReference>
<evidence type="ECO:0000313" key="8">
    <source>
        <dbReference type="EMBL" id="PIS40475.1"/>
    </source>
</evidence>
<dbReference type="PRINTS" id="PR00059">
    <property type="entry name" value="RIBOSOMALL6"/>
</dbReference>
<dbReference type="FunFam" id="3.90.930.12:FF:000001">
    <property type="entry name" value="50S ribosomal protein L6"/>
    <property type="match status" value="1"/>
</dbReference>
<dbReference type="GO" id="GO:0002181">
    <property type="term" value="P:cytoplasmic translation"/>
    <property type="evidence" value="ECO:0007669"/>
    <property type="project" value="TreeGrafter"/>
</dbReference>
<evidence type="ECO:0000259" key="7">
    <source>
        <dbReference type="Pfam" id="PF00347"/>
    </source>
</evidence>
<dbReference type="InterPro" id="IPR019906">
    <property type="entry name" value="Ribosomal_uL6_bac-type"/>
</dbReference>
<dbReference type="EMBL" id="PEXW01000067">
    <property type="protein sequence ID" value="PIS40475.1"/>
    <property type="molecule type" value="Genomic_DNA"/>
</dbReference>
<evidence type="ECO:0000256" key="1">
    <source>
        <dbReference type="ARBA" id="ARBA00009356"/>
    </source>
</evidence>
<dbReference type="GO" id="GO:0003735">
    <property type="term" value="F:structural constituent of ribosome"/>
    <property type="evidence" value="ECO:0007669"/>
    <property type="project" value="UniProtKB-UniRule"/>
</dbReference>
<dbReference type="NCBIfam" id="TIGR03654">
    <property type="entry name" value="L6_bact"/>
    <property type="match status" value="1"/>
</dbReference>
<gene>
    <name evidence="4" type="primary">rplF</name>
    <name evidence="8" type="ORF">COT26_03070</name>
</gene>
<dbReference type="Gene3D" id="3.90.930.12">
    <property type="entry name" value="Ribosomal protein L6, alpha-beta domain"/>
    <property type="match status" value="2"/>
</dbReference>
<reference evidence="9" key="1">
    <citation type="submission" date="2017-09" db="EMBL/GenBank/DDBJ databases">
        <title>Depth-based differentiation of microbial function through sediment-hosted aquifers and enrichment of novel symbionts in the deep terrestrial subsurface.</title>
        <authorList>
            <person name="Probst A.J."/>
            <person name="Ladd B."/>
            <person name="Jarett J.K."/>
            <person name="Geller-Mcgrath D.E."/>
            <person name="Sieber C.M.K."/>
            <person name="Emerson J.B."/>
            <person name="Anantharaman K."/>
            <person name="Thomas B.C."/>
            <person name="Malmstrom R."/>
            <person name="Stieglmeier M."/>
            <person name="Klingl A."/>
            <person name="Woyke T."/>
            <person name="Ryan C.M."/>
            <person name="Banfield J.F."/>
        </authorList>
    </citation>
    <scope>NUCLEOTIDE SEQUENCE [LARGE SCALE GENOMIC DNA]</scope>
</reference>
<evidence type="ECO:0000313" key="9">
    <source>
        <dbReference type="Proteomes" id="UP000236845"/>
    </source>
</evidence>
<comment type="subunit">
    <text evidence="4">Part of the 50S ribosomal subunit.</text>
</comment>
<evidence type="ECO:0000256" key="6">
    <source>
        <dbReference type="RuleBase" id="RU003870"/>
    </source>
</evidence>
<accession>A0A2H0YPP6</accession>
<comment type="caution">
    <text evidence="8">The sequence shown here is derived from an EMBL/GenBank/DDBJ whole genome shotgun (WGS) entry which is preliminary data.</text>
</comment>
<dbReference type="HAMAP" id="MF_01365_B">
    <property type="entry name" value="Ribosomal_uL6_B"/>
    <property type="match status" value="1"/>
</dbReference>
<comment type="similarity">
    <text evidence="1 4 5">Belongs to the universal ribosomal protein uL6 family.</text>
</comment>
<dbReference type="Pfam" id="PF00347">
    <property type="entry name" value="Ribosomal_L6"/>
    <property type="match status" value="2"/>
</dbReference>
<evidence type="ECO:0000256" key="2">
    <source>
        <dbReference type="ARBA" id="ARBA00022980"/>
    </source>
</evidence>
<feature type="domain" description="Large ribosomal subunit protein uL6 alpha-beta" evidence="7">
    <location>
        <begin position="11"/>
        <end position="82"/>
    </location>
</feature>
<dbReference type="SUPFAM" id="SSF56053">
    <property type="entry name" value="Ribosomal protein L6"/>
    <property type="match status" value="2"/>
</dbReference>
<dbReference type="InterPro" id="IPR000702">
    <property type="entry name" value="Ribosomal_uL6-like"/>
</dbReference>
<dbReference type="GO" id="GO:0022625">
    <property type="term" value="C:cytosolic large ribosomal subunit"/>
    <property type="evidence" value="ECO:0007669"/>
    <property type="project" value="UniProtKB-UniRule"/>
</dbReference>
<dbReference type="InterPro" id="IPR020040">
    <property type="entry name" value="Ribosomal_uL6_a/b-dom"/>
</dbReference>
<dbReference type="PANTHER" id="PTHR11655:SF14">
    <property type="entry name" value="LARGE RIBOSOMAL SUBUNIT PROTEIN UL6M"/>
    <property type="match status" value="1"/>
</dbReference>
<keyword evidence="2 4" id="KW-0689">Ribosomal protein</keyword>
<evidence type="ECO:0000256" key="4">
    <source>
        <dbReference type="HAMAP-Rule" id="MF_01365"/>
    </source>
</evidence>
<evidence type="ECO:0000256" key="3">
    <source>
        <dbReference type="ARBA" id="ARBA00023274"/>
    </source>
</evidence>
<dbReference type="GO" id="GO:0019843">
    <property type="term" value="F:rRNA binding"/>
    <property type="evidence" value="ECO:0007669"/>
    <property type="project" value="UniProtKB-UniRule"/>
</dbReference>